<dbReference type="NCBIfam" id="TIGR02242">
    <property type="entry name" value="tail_TIGR02242"/>
    <property type="match status" value="1"/>
</dbReference>
<proteinExistence type="predicted"/>
<sequence length="293" mass="33357">MSGQLFVQLQGETVKMLALDMNLLSIGRTPDNGLALPHPSVAIRHAEVRRLQDQVIITDLGAGDTFLSGKRLTPHQPQVLDDGAVLQVGPYVITYTLVQHVPASLHSADPLPPESLDDLRFVPLQPPRARYPALPAEGAASSYLSYLPALFTESDFAGRLLQIFENVWEPLQHRQDFVDMYFDPATCPEPFLNWFAEWMGLSVDPHWPESRRRQWLREAINLQRWRGTRYGLMRMLEICCGVTPRVVEDPHRPYHLLFVLPDPAGEQDVTRENIEQVIAQHVPAHVMYEVRYV</sequence>
<dbReference type="Pfam" id="PF00498">
    <property type="entry name" value="FHA"/>
    <property type="match status" value="1"/>
</dbReference>
<dbReference type="AlphaFoldDB" id="L0A0I0"/>
<dbReference type="SMART" id="SM00240">
    <property type="entry name" value="FHA"/>
    <property type="match status" value="1"/>
</dbReference>
<dbReference type="SUPFAM" id="SSF49879">
    <property type="entry name" value="SMAD/FHA domain"/>
    <property type="match status" value="1"/>
</dbReference>
<dbReference type="PATRIC" id="fig|937777.3.peg.1836"/>
<accession>L0A0I0</accession>
<dbReference type="Proteomes" id="UP000010467">
    <property type="component" value="Chromosome"/>
</dbReference>
<dbReference type="PROSITE" id="PS50006">
    <property type="entry name" value="FHA_DOMAIN"/>
    <property type="match status" value="1"/>
</dbReference>
<dbReference type="eggNOG" id="COG1716">
    <property type="taxonomic scope" value="Bacteria"/>
</dbReference>
<dbReference type="KEGG" id="dpd:Deipe_1835"/>
<protein>
    <submittedName>
        <fullName evidence="2">Phage tail protein, P2 protein I family</fullName>
    </submittedName>
</protein>
<dbReference type="CDD" id="cd00060">
    <property type="entry name" value="FHA"/>
    <property type="match status" value="1"/>
</dbReference>
<dbReference type="eggNOG" id="COG4385">
    <property type="taxonomic scope" value="Bacteria"/>
</dbReference>
<dbReference type="EMBL" id="CP003382">
    <property type="protein sequence ID" value="AFZ67351.1"/>
    <property type="molecule type" value="Genomic_DNA"/>
</dbReference>
<reference evidence="3" key="1">
    <citation type="submission" date="2012-03" db="EMBL/GenBank/DDBJ databases">
        <title>Complete sequence of chromosome of Deinococcus peraridilitoris DSM 19664.</title>
        <authorList>
            <person name="Lucas S."/>
            <person name="Copeland A."/>
            <person name="Lapidus A."/>
            <person name="Glavina del Rio T."/>
            <person name="Dalin E."/>
            <person name="Tice H."/>
            <person name="Bruce D."/>
            <person name="Goodwin L."/>
            <person name="Pitluck S."/>
            <person name="Peters L."/>
            <person name="Mikhailova N."/>
            <person name="Lu M."/>
            <person name="Kyrpides N."/>
            <person name="Mavromatis K."/>
            <person name="Ivanova N."/>
            <person name="Brettin T."/>
            <person name="Detter J.C."/>
            <person name="Han C."/>
            <person name="Larimer F."/>
            <person name="Land M."/>
            <person name="Hauser L."/>
            <person name="Markowitz V."/>
            <person name="Cheng J.-F."/>
            <person name="Hugenholtz P."/>
            <person name="Woyke T."/>
            <person name="Wu D."/>
            <person name="Pukall R."/>
            <person name="Steenblock K."/>
            <person name="Brambilla E."/>
            <person name="Klenk H.-P."/>
            <person name="Eisen J.A."/>
        </authorList>
    </citation>
    <scope>NUCLEOTIDE SEQUENCE [LARGE SCALE GENOMIC DNA]</scope>
    <source>
        <strain evidence="3">DSM 19664 / LMG 22246 / CIP 109416 / KR-200</strain>
    </source>
</reference>
<evidence type="ECO:0000313" key="2">
    <source>
        <dbReference type="EMBL" id="AFZ67351.1"/>
    </source>
</evidence>
<dbReference type="Gene3D" id="2.60.200.20">
    <property type="match status" value="1"/>
</dbReference>
<dbReference type="InterPro" id="IPR008984">
    <property type="entry name" value="SMAD_FHA_dom_sf"/>
</dbReference>
<keyword evidence="3" id="KW-1185">Reference proteome</keyword>
<dbReference type="HOGENOM" id="CLU_801387_0_0_0"/>
<dbReference type="STRING" id="937777.Deipe_1835"/>
<dbReference type="InterPro" id="IPR000253">
    <property type="entry name" value="FHA_dom"/>
</dbReference>
<dbReference type="InterPro" id="IPR006521">
    <property type="entry name" value="Tail_protein_I"/>
</dbReference>
<gene>
    <name evidence="2" type="ordered locus">Deipe_1835</name>
</gene>
<dbReference type="RefSeq" id="WP_015235656.1">
    <property type="nucleotide sequence ID" value="NC_019793.1"/>
</dbReference>
<dbReference type="InterPro" id="IPR011748">
    <property type="entry name" value="Unchr_phage_tail-like"/>
</dbReference>
<evidence type="ECO:0000259" key="1">
    <source>
        <dbReference type="PROSITE" id="PS50006"/>
    </source>
</evidence>
<evidence type="ECO:0000313" key="3">
    <source>
        <dbReference type="Proteomes" id="UP000010467"/>
    </source>
</evidence>
<dbReference type="NCBIfam" id="TIGR01634">
    <property type="entry name" value="tail_P2_I"/>
    <property type="match status" value="1"/>
</dbReference>
<dbReference type="Pfam" id="PF09684">
    <property type="entry name" value="Tail_P2_I"/>
    <property type="match status" value="1"/>
</dbReference>
<organism evidence="2 3">
    <name type="scientific">Deinococcus peraridilitoris (strain DSM 19664 / LMG 22246 / CIP 109416 / KR-200)</name>
    <dbReference type="NCBI Taxonomy" id="937777"/>
    <lineage>
        <taxon>Bacteria</taxon>
        <taxon>Thermotogati</taxon>
        <taxon>Deinococcota</taxon>
        <taxon>Deinococci</taxon>
        <taxon>Deinococcales</taxon>
        <taxon>Deinococcaceae</taxon>
        <taxon>Deinococcus</taxon>
    </lineage>
</organism>
<feature type="domain" description="FHA" evidence="1">
    <location>
        <begin position="24"/>
        <end position="72"/>
    </location>
</feature>
<name>L0A0I0_DEIPD</name>